<keyword evidence="2" id="KW-1185">Reference proteome</keyword>
<dbReference type="AlphaFoldDB" id="A0A9N7TXL9"/>
<name>A0A9N7TXL9_PLEPL</name>
<sequence>MAWCAERPAGAMAARPLCCSLNFHQRVVTMFLPGLQSADLSKGISELLLSLRSNLAASDGPKHNVPEVLPAYPCHMRQRHSYQWPAGGHSVGLGQCSTCSSLHKAADIGPADGLRTFYGPVQLS</sequence>
<dbReference type="EMBL" id="CADEAL010000485">
    <property type="protein sequence ID" value="CAB1420849.1"/>
    <property type="molecule type" value="Genomic_DNA"/>
</dbReference>
<dbReference type="Proteomes" id="UP001153269">
    <property type="component" value="Unassembled WGS sequence"/>
</dbReference>
<evidence type="ECO:0000313" key="1">
    <source>
        <dbReference type="EMBL" id="CAB1420849.1"/>
    </source>
</evidence>
<protein>
    <submittedName>
        <fullName evidence="1">Uncharacterized protein</fullName>
    </submittedName>
</protein>
<comment type="caution">
    <text evidence="1">The sequence shown here is derived from an EMBL/GenBank/DDBJ whole genome shotgun (WGS) entry which is preliminary data.</text>
</comment>
<reference evidence="1" key="1">
    <citation type="submission" date="2020-03" db="EMBL/GenBank/DDBJ databases">
        <authorList>
            <person name="Weist P."/>
        </authorList>
    </citation>
    <scope>NUCLEOTIDE SEQUENCE</scope>
</reference>
<organism evidence="1 2">
    <name type="scientific">Pleuronectes platessa</name>
    <name type="common">European plaice</name>
    <dbReference type="NCBI Taxonomy" id="8262"/>
    <lineage>
        <taxon>Eukaryota</taxon>
        <taxon>Metazoa</taxon>
        <taxon>Chordata</taxon>
        <taxon>Craniata</taxon>
        <taxon>Vertebrata</taxon>
        <taxon>Euteleostomi</taxon>
        <taxon>Actinopterygii</taxon>
        <taxon>Neopterygii</taxon>
        <taxon>Teleostei</taxon>
        <taxon>Neoteleostei</taxon>
        <taxon>Acanthomorphata</taxon>
        <taxon>Carangaria</taxon>
        <taxon>Pleuronectiformes</taxon>
        <taxon>Pleuronectoidei</taxon>
        <taxon>Pleuronectidae</taxon>
        <taxon>Pleuronectes</taxon>
    </lineage>
</organism>
<gene>
    <name evidence="1" type="ORF">PLEPLA_LOCUS8726</name>
</gene>
<accession>A0A9N7TXL9</accession>
<evidence type="ECO:0000313" key="2">
    <source>
        <dbReference type="Proteomes" id="UP001153269"/>
    </source>
</evidence>
<proteinExistence type="predicted"/>